<gene>
    <name evidence="1" type="ORF">EDD76_1228</name>
</gene>
<accession>A0A4V2QAW3</accession>
<dbReference type="InterPro" id="IPR025957">
    <property type="entry name" value="Cys_rich_KTR"/>
</dbReference>
<dbReference type="RefSeq" id="WP_051869713.1">
    <property type="nucleotide sequence ID" value="NZ_JPNB01000002.1"/>
</dbReference>
<proteinExistence type="predicted"/>
<dbReference type="OrthoDB" id="9804235at2"/>
<protein>
    <submittedName>
        <fullName evidence="1">Cysteine-rich KTR protein</fullName>
    </submittedName>
</protein>
<name>A0A4V2QAW3_9FIRM</name>
<dbReference type="AlphaFoldDB" id="A0A4V2QAW3"/>
<dbReference type="EMBL" id="SLUO01000022">
    <property type="protein sequence ID" value="TCL54092.1"/>
    <property type="molecule type" value="Genomic_DNA"/>
</dbReference>
<dbReference type="STRING" id="1469948.GCA_000732725_03265"/>
<sequence>MAEIKWMLYPVCNNKTLLKIREDTILEKFPLPADTSVEVENLEVFQEKLKDLSIIFPVTQIGGNWVSEFGDSEGNHIELTAPVSLRQTGI</sequence>
<dbReference type="Proteomes" id="UP000295718">
    <property type="component" value="Unassembled WGS sequence"/>
</dbReference>
<reference evidence="1 2" key="1">
    <citation type="submission" date="2019-03" db="EMBL/GenBank/DDBJ databases">
        <title>Genomic Encyclopedia of Type Strains, Phase IV (KMG-IV): sequencing the most valuable type-strain genomes for metagenomic binning, comparative biology and taxonomic classification.</title>
        <authorList>
            <person name="Goeker M."/>
        </authorList>
    </citation>
    <scope>NUCLEOTIDE SEQUENCE [LARGE SCALE GENOMIC DNA]</scope>
    <source>
        <strain evidence="1 2">DSM 100556</strain>
    </source>
</reference>
<evidence type="ECO:0000313" key="2">
    <source>
        <dbReference type="Proteomes" id="UP000295718"/>
    </source>
</evidence>
<keyword evidence="2" id="KW-1185">Reference proteome</keyword>
<organism evidence="1 2">
    <name type="scientific">Kineothrix alysoides</name>
    <dbReference type="NCBI Taxonomy" id="1469948"/>
    <lineage>
        <taxon>Bacteria</taxon>
        <taxon>Bacillati</taxon>
        <taxon>Bacillota</taxon>
        <taxon>Clostridia</taxon>
        <taxon>Lachnospirales</taxon>
        <taxon>Lachnospiraceae</taxon>
        <taxon>Kineothrix</taxon>
    </lineage>
</organism>
<evidence type="ECO:0000313" key="1">
    <source>
        <dbReference type="EMBL" id="TCL54092.1"/>
    </source>
</evidence>
<dbReference type="Pfam" id="PF14205">
    <property type="entry name" value="Cys_rich_KTR"/>
    <property type="match status" value="1"/>
</dbReference>
<comment type="caution">
    <text evidence="1">The sequence shown here is derived from an EMBL/GenBank/DDBJ whole genome shotgun (WGS) entry which is preliminary data.</text>
</comment>